<accession>A0AA49FK44</accession>
<dbReference type="Pfam" id="PF13173">
    <property type="entry name" value="AAA_14"/>
    <property type="match status" value="1"/>
</dbReference>
<dbReference type="InterPro" id="IPR027417">
    <property type="entry name" value="P-loop_NTPase"/>
</dbReference>
<dbReference type="EMBL" id="CP107246">
    <property type="protein sequence ID" value="WIM05422.1"/>
    <property type="molecule type" value="Genomic_DNA"/>
</dbReference>
<dbReference type="AlphaFoldDB" id="A0AA49FK44"/>
<dbReference type="PANTHER" id="PTHR43566:SF2">
    <property type="entry name" value="DUF4143 DOMAIN-CONTAINING PROTEIN"/>
    <property type="match status" value="1"/>
</dbReference>
<feature type="domain" description="DUF4143" evidence="2">
    <location>
        <begin position="174"/>
        <end position="333"/>
    </location>
</feature>
<feature type="domain" description="AAA" evidence="1">
    <location>
        <begin position="17"/>
        <end position="134"/>
    </location>
</feature>
<dbReference type="Proteomes" id="UP001234916">
    <property type="component" value="Chromosome"/>
</dbReference>
<name>A0AA49FK44_9PROT</name>
<dbReference type="Pfam" id="PF13635">
    <property type="entry name" value="DUF4143"/>
    <property type="match status" value="1"/>
</dbReference>
<dbReference type="KEGG" id="npv:OHM77_12160"/>
<evidence type="ECO:0000259" key="2">
    <source>
        <dbReference type="Pfam" id="PF13635"/>
    </source>
</evidence>
<evidence type="ECO:0000259" key="1">
    <source>
        <dbReference type="Pfam" id="PF13173"/>
    </source>
</evidence>
<proteinExistence type="predicted"/>
<reference evidence="3" key="1">
    <citation type="journal article" date="2023" name="Nat. Microbiol.">
        <title>Enrichment and characterization of a nitric oxide-reducing microbial community in a continuous bioreactor.</title>
        <authorList>
            <person name="Garrido-Amador P."/>
            <person name="Stortenbeker N."/>
            <person name="Wessels H.J.C.T."/>
            <person name="Speth D.R."/>
            <person name="Garcia-Heredia I."/>
            <person name="Kartal B."/>
        </authorList>
    </citation>
    <scope>NUCLEOTIDE SEQUENCE</scope>
    <source>
        <strain evidence="3">MAG1</strain>
    </source>
</reference>
<protein>
    <submittedName>
        <fullName evidence="3">ATP-binding protein</fullName>
    </submittedName>
</protein>
<keyword evidence="3" id="KW-0547">Nucleotide-binding</keyword>
<dbReference type="GO" id="GO:0005524">
    <property type="term" value="F:ATP binding"/>
    <property type="evidence" value="ECO:0007669"/>
    <property type="project" value="UniProtKB-KW"/>
</dbReference>
<evidence type="ECO:0000313" key="3">
    <source>
        <dbReference type="EMBL" id="WIM05422.1"/>
    </source>
</evidence>
<dbReference type="PANTHER" id="PTHR43566">
    <property type="entry name" value="CONSERVED PROTEIN"/>
    <property type="match status" value="1"/>
</dbReference>
<organism evidence="3">
    <name type="scientific">Candidatus Nitricoxidivorans perseverans</name>
    <dbReference type="NCBI Taxonomy" id="2975601"/>
    <lineage>
        <taxon>Bacteria</taxon>
        <taxon>Pseudomonadati</taxon>
        <taxon>Pseudomonadota</taxon>
        <taxon>Betaproteobacteria</taxon>
        <taxon>Nitrosomonadales</taxon>
        <taxon>Sterolibacteriaceae</taxon>
        <taxon>Candidatus Nitricoxidivorans</taxon>
    </lineage>
</organism>
<keyword evidence="3" id="KW-0067">ATP-binding</keyword>
<sequence length="384" mass="42083">MFPRLAAERLKSLAAQFPAVLILGARQVGKTTLAKAAFPGHAYTDLETPRLRELFAGDAAFQIRSRAGGGLILDEAQAVPQVFAALRGIIDEDRARRGSFVLLGSAQPQPVRGVSESLAGRVGILELDPLTAAEASGGPAPADWRRLWLAGGFPDAIRGDFREWHEAYLRTYIERDLPQLGIDADPLFFRRLLTMLAHQQGGLLNIAALAGSMGVTHGRISRAIDIFEQTFLLRRLPPFFRNAGKRLTKSPKTYLRDTGLLHHLLNIGSLAELDAHPVRGASWETFVIEDMLRRERLARPFSQPFFWRTAAGAEVDLLFQRGDAMSAIEIKAGVGTPRQARHMAETLPDIGATAGWIVDQGEGEEAMNAAVRRRGFGSDIGWLP</sequence>
<gene>
    <name evidence="3" type="ORF">OHM77_12160</name>
</gene>
<dbReference type="SUPFAM" id="SSF52540">
    <property type="entry name" value="P-loop containing nucleoside triphosphate hydrolases"/>
    <property type="match status" value="1"/>
</dbReference>
<dbReference type="InterPro" id="IPR041682">
    <property type="entry name" value="AAA_14"/>
</dbReference>
<dbReference type="InterPro" id="IPR025420">
    <property type="entry name" value="DUF4143"/>
</dbReference>